<protein>
    <recommendedName>
        <fullName evidence="4">Semialdehyde dehydrogenase NAD-binding domain-containing protein</fullName>
    </recommendedName>
</protein>
<organism evidence="5 6">
    <name type="scientific">Peltaster fructicola</name>
    <dbReference type="NCBI Taxonomy" id="286661"/>
    <lineage>
        <taxon>Eukaryota</taxon>
        <taxon>Fungi</taxon>
        <taxon>Dikarya</taxon>
        <taxon>Ascomycota</taxon>
        <taxon>Pezizomycotina</taxon>
        <taxon>Dothideomycetes</taxon>
        <taxon>Dothideomycetes incertae sedis</taxon>
        <taxon>Peltaster</taxon>
    </lineage>
</organism>
<keyword evidence="6" id="KW-1185">Reference proteome</keyword>
<dbReference type="PANTHER" id="PTHR47706:SF7">
    <property type="entry name" value="CIPA-LIKE, PUTATIVE (AFU_ORTHOLOGUE AFUA_1G01630)-RELATED"/>
    <property type="match status" value="1"/>
</dbReference>
<keyword evidence="3" id="KW-0560">Oxidoreductase</keyword>
<dbReference type="InterPro" id="IPR036291">
    <property type="entry name" value="NAD(P)-bd_dom_sf"/>
</dbReference>
<dbReference type="OrthoDB" id="419598at2759"/>
<evidence type="ECO:0000256" key="1">
    <source>
        <dbReference type="ARBA" id="ARBA00005725"/>
    </source>
</evidence>
<dbReference type="InterPro" id="IPR000534">
    <property type="entry name" value="Semialdehyde_DH_NAD-bd"/>
</dbReference>
<evidence type="ECO:0000256" key="2">
    <source>
        <dbReference type="ARBA" id="ARBA00022857"/>
    </source>
</evidence>
<dbReference type="EMBL" id="CP051140">
    <property type="protein sequence ID" value="QIW97733.1"/>
    <property type="molecule type" value="Genomic_DNA"/>
</dbReference>
<gene>
    <name evidence="5" type="ORF">AMS68_003251</name>
</gene>
<reference evidence="5 6" key="1">
    <citation type="journal article" date="2016" name="Sci. Rep.">
        <title>Peltaster fructicola genome reveals evolution from an invasive phytopathogen to an ectophytic parasite.</title>
        <authorList>
            <person name="Xu C."/>
            <person name="Chen H."/>
            <person name="Gleason M.L."/>
            <person name="Xu J.R."/>
            <person name="Liu H."/>
            <person name="Zhang R."/>
            <person name="Sun G."/>
        </authorList>
    </citation>
    <scope>NUCLEOTIDE SEQUENCE [LARGE SCALE GENOMIC DNA]</scope>
    <source>
        <strain evidence="5 6">LNHT1506</strain>
    </source>
</reference>
<dbReference type="SMART" id="SM00859">
    <property type="entry name" value="Semialdhyde_dh"/>
    <property type="match status" value="1"/>
</dbReference>
<dbReference type="PANTHER" id="PTHR47706">
    <property type="entry name" value="NMRA-LIKE FAMILY PROTEIN"/>
    <property type="match status" value="1"/>
</dbReference>
<dbReference type="Proteomes" id="UP000503462">
    <property type="component" value="Chromosome 2"/>
</dbReference>
<dbReference type="GO" id="GO:0051287">
    <property type="term" value="F:NAD binding"/>
    <property type="evidence" value="ECO:0007669"/>
    <property type="project" value="InterPro"/>
</dbReference>
<feature type="domain" description="Semialdehyde dehydrogenase NAD-binding" evidence="4">
    <location>
        <begin position="18"/>
        <end position="131"/>
    </location>
</feature>
<dbReference type="InterPro" id="IPR016040">
    <property type="entry name" value="NAD(P)-bd_dom"/>
</dbReference>
<evidence type="ECO:0000313" key="5">
    <source>
        <dbReference type="EMBL" id="QIW97733.1"/>
    </source>
</evidence>
<evidence type="ECO:0000256" key="3">
    <source>
        <dbReference type="ARBA" id="ARBA00023002"/>
    </source>
</evidence>
<accession>A0A6H0XSM2</accession>
<dbReference type="GO" id="GO:0016620">
    <property type="term" value="F:oxidoreductase activity, acting on the aldehyde or oxo group of donors, NAD or NADP as acceptor"/>
    <property type="evidence" value="ECO:0007669"/>
    <property type="project" value="InterPro"/>
</dbReference>
<sequence length="334" mass="36310">MSQYAKNLPAGTSNSIVNVAIVGVTGTIGSEITKALLKTGQHKVTAISRTDSKSEAPAGVATKRVDYANHNSIVEALRGQDILVISLGVTAPHDTQPKLIDAAKDAGIQWIMPNVWGYVVDEVNDQFGQDILLGPGIAQTRAYIKERGLSSICLQSGFWEEFSYGGGEDRYGFDIPNRKLTLFNDGDLKIVTSTLPFCGLAVARLLSLPILPQDEQDSTLTISKWRNSALYIGSCYLSQNDRFESALRVTGTKKSDWTVTSVPIQKRFDDAKARMASGDYSAFVLQLYSRIFVPDGKSDFSDKLQNDLLGLPKLDVDDVTKAAVDIAMSGGTKY</sequence>
<evidence type="ECO:0000313" key="6">
    <source>
        <dbReference type="Proteomes" id="UP000503462"/>
    </source>
</evidence>
<keyword evidence="2" id="KW-0521">NADP</keyword>
<dbReference type="InterPro" id="IPR051609">
    <property type="entry name" value="NmrA/Isoflavone_reductase-like"/>
</dbReference>
<dbReference type="AlphaFoldDB" id="A0A6H0XSM2"/>
<evidence type="ECO:0000259" key="4">
    <source>
        <dbReference type="SMART" id="SM00859"/>
    </source>
</evidence>
<comment type="similarity">
    <text evidence="1">Belongs to the NmrA-type oxidoreductase family. Isoflavone reductase subfamily.</text>
</comment>
<proteinExistence type="inferred from homology"/>
<name>A0A6H0XSM2_9PEZI</name>
<dbReference type="Gene3D" id="3.40.50.720">
    <property type="entry name" value="NAD(P)-binding Rossmann-like Domain"/>
    <property type="match status" value="1"/>
</dbReference>
<dbReference type="SUPFAM" id="SSF51735">
    <property type="entry name" value="NAD(P)-binding Rossmann-fold domains"/>
    <property type="match status" value="1"/>
</dbReference>
<dbReference type="Pfam" id="PF13460">
    <property type="entry name" value="NAD_binding_10"/>
    <property type="match status" value="1"/>
</dbReference>
<dbReference type="GO" id="GO:1901607">
    <property type="term" value="P:alpha-amino acid biosynthetic process"/>
    <property type="evidence" value="ECO:0007669"/>
    <property type="project" value="UniProtKB-ARBA"/>
</dbReference>